<dbReference type="Pfam" id="PF03466">
    <property type="entry name" value="LysR_substrate"/>
    <property type="match status" value="1"/>
</dbReference>
<dbReference type="SUPFAM" id="SSF46785">
    <property type="entry name" value="Winged helix' DNA-binding domain"/>
    <property type="match status" value="1"/>
</dbReference>
<dbReference type="EMBL" id="JAASRO010000001">
    <property type="protein sequence ID" value="NIK61944.1"/>
    <property type="molecule type" value="Genomic_DNA"/>
</dbReference>
<comment type="caution">
    <text evidence="6">The sequence shown here is derived from an EMBL/GenBank/DDBJ whole genome shotgun (WGS) entry which is preliminary data.</text>
</comment>
<dbReference type="GO" id="GO:0003700">
    <property type="term" value="F:DNA-binding transcription factor activity"/>
    <property type="evidence" value="ECO:0007669"/>
    <property type="project" value="InterPro"/>
</dbReference>
<dbReference type="GO" id="GO:0000976">
    <property type="term" value="F:transcription cis-regulatory region binding"/>
    <property type="evidence" value="ECO:0007669"/>
    <property type="project" value="TreeGrafter"/>
</dbReference>
<dbReference type="Proteomes" id="UP000555407">
    <property type="component" value="Unassembled WGS sequence"/>
</dbReference>
<dbReference type="Pfam" id="PF00126">
    <property type="entry name" value="HTH_1"/>
    <property type="match status" value="1"/>
</dbReference>
<comment type="similarity">
    <text evidence="1">Belongs to the LysR transcriptional regulatory family.</text>
</comment>
<organism evidence="6 7">
    <name type="scientific">Kribbella shirazensis</name>
    <dbReference type="NCBI Taxonomy" id="1105143"/>
    <lineage>
        <taxon>Bacteria</taxon>
        <taxon>Bacillati</taxon>
        <taxon>Actinomycetota</taxon>
        <taxon>Actinomycetes</taxon>
        <taxon>Propionibacteriales</taxon>
        <taxon>Kribbellaceae</taxon>
        <taxon>Kribbella</taxon>
    </lineage>
</organism>
<keyword evidence="3 6" id="KW-0238">DNA-binding</keyword>
<dbReference type="Gene3D" id="3.40.190.290">
    <property type="match status" value="1"/>
</dbReference>
<keyword evidence="7" id="KW-1185">Reference proteome</keyword>
<dbReference type="RefSeq" id="WP_167216782.1">
    <property type="nucleotide sequence ID" value="NZ_JAASRO010000001.1"/>
</dbReference>
<evidence type="ECO:0000256" key="1">
    <source>
        <dbReference type="ARBA" id="ARBA00009437"/>
    </source>
</evidence>
<dbReference type="InterPro" id="IPR036388">
    <property type="entry name" value="WH-like_DNA-bd_sf"/>
</dbReference>
<dbReference type="FunFam" id="1.10.10.10:FF:000001">
    <property type="entry name" value="LysR family transcriptional regulator"/>
    <property type="match status" value="1"/>
</dbReference>
<evidence type="ECO:0000313" key="7">
    <source>
        <dbReference type="Proteomes" id="UP000555407"/>
    </source>
</evidence>
<proteinExistence type="inferred from homology"/>
<evidence type="ECO:0000256" key="3">
    <source>
        <dbReference type="ARBA" id="ARBA00023125"/>
    </source>
</evidence>
<sequence>MDPHLLRTFVTVAECGSFSAAASRLGYTQSAVSQHIAALENDLGTPLLSRRPVVPTASGERLLEHAGPILLRLDAARADVRRTVADPPSTLTVAASPLAARSLASRLAEVRRSHPGTELALTVCGRAEVVEGVAAGTFVLGLTDGITAPTDPLHLSDAVHLHTTATSEEDLAVALPKSHPLASRRGLSLGDLVDARWIDAPDLAAPLTALRAAAGSDALHPAITYNGTDLHTLLALIEAGHGLAVLPRSAVTEDLAAVALTNPRLVHRTELVRTDLATPAAKSLAATFSNHQ</sequence>
<protein>
    <submittedName>
        <fullName evidence="6">DNA-binding transcriptional LysR family regulator</fullName>
    </submittedName>
</protein>
<dbReference type="SUPFAM" id="SSF53850">
    <property type="entry name" value="Periplasmic binding protein-like II"/>
    <property type="match status" value="1"/>
</dbReference>
<accession>A0A7X5VIP5</accession>
<evidence type="ECO:0000259" key="5">
    <source>
        <dbReference type="PROSITE" id="PS50931"/>
    </source>
</evidence>
<keyword evidence="4" id="KW-0804">Transcription</keyword>
<evidence type="ECO:0000256" key="2">
    <source>
        <dbReference type="ARBA" id="ARBA00023015"/>
    </source>
</evidence>
<gene>
    <name evidence="6" type="ORF">BJY22_007661</name>
</gene>
<dbReference type="AlphaFoldDB" id="A0A7X5VIP5"/>
<dbReference type="PANTHER" id="PTHR30126">
    <property type="entry name" value="HTH-TYPE TRANSCRIPTIONAL REGULATOR"/>
    <property type="match status" value="1"/>
</dbReference>
<evidence type="ECO:0000313" key="6">
    <source>
        <dbReference type="EMBL" id="NIK61944.1"/>
    </source>
</evidence>
<dbReference type="InterPro" id="IPR036390">
    <property type="entry name" value="WH_DNA-bd_sf"/>
</dbReference>
<name>A0A7X5VIP5_9ACTN</name>
<dbReference type="InterPro" id="IPR005119">
    <property type="entry name" value="LysR_subst-bd"/>
</dbReference>
<feature type="domain" description="HTH lysR-type" evidence="5">
    <location>
        <begin position="1"/>
        <end position="56"/>
    </location>
</feature>
<dbReference type="PANTHER" id="PTHR30126:SF39">
    <property type="entry name" value="HTH-TYPE TRANSCRIPTIONAL REGULATOR CYSL"/>
    <property type="match status" value="1"/>
</dbReference>
<keyword evidence="2" id="KW-0805">Transcription regulation</keyword>
<dbReference type="InterPro" id="IPR000847">
    <property type="entry name" value="LysR_HTH_N"/>
</dbReference>
<reference evidence="6 7" key="1">
    <citation type="submission" date="2020-03" db="EMBL/GenBank/DDBJ databases">
        <title>Sequencing the genomes of 1000 actinobacteria strains.</title>
        <authorList>
            <person name="Klenk H.-P."/>
        </authorList>
    </citation>
    <scope>NUCLEOTIDE SEQUENCE [LARGE SCALE GENOMIC DNA]</scope>
    <source>
        <strain evidence="6 7">DSM 45490</strain>
    </source>
</reference>
<dbReference type="Gene3D" id="1.10.10.10">
    <property type="entry name" value="Winged helix-like DNA-binding domain superfamily/Winged helix DNA-binding domain"/>
    <property type="match status" value="1"/>
</dbReference>
<dbReference type="PROSITE" id="PS50931">
    <property type="entry name" value="HTH_LYSR"/>
    <property type="match status" value="1"/>
</dbReference>
<dbReference type="CDD" id="cd05466">
    <property type="entry name" value="PBP2_LTTR_substrate"/>
    <property type="match status" value="1"/>
</dbReference>
<dbReference type="PRINTS" id="PR00039">
    <property type="entry name" value="HTHLYSR"/>
</dbReference>
<evidence type="ECO:0000256" key="4">
    <source>
        <dbReference type="ARBA" id="ARBA00023163"/>
    </source>
</evidence>